<evidence type="ECO:0000256" key="7">
    <source>
        <dbReference type="ARBA" id="ARBA00022989"/>
    </source>
</evidence>
<evidence type="ECO:0000256" key="12">
    <source>
        <dbReference type="SAM" id="Phobius"/>
    </source>
</evidence>
<dbReference type="InterPro" id="IPR056261">
    <property type="entry name" value="FKS1-like_dom2"/>
</dbReference>
<feature type="transmembrane region" description="Helical" evidence="12">
    <location>
        <begin position="597"/>
        <end position="613"/>
    </location>
</feature>
<dbReference type="GO" id="GO:0051278">
    <property type="term" value="P:fungal-type cell wall polysaccharide biosynthetic process"/>
    <property type="evidence" value="ECO:0007669"/>
    <property type="project" value="TreeGrafter"/>
</dbReference>
<dbReference type="HOGENOM" id="CLU_000844_0_1_1"/>
<feature type="transmembrane region" description="Helical" evidence="12">
    <location>
        <begin position="1600"/>
        <end position="1620"/>
    </location>
</feature>
<evidence type="ECO:0000256" key="5">
    <source>
        <dbReference type="ARBA" id="ARBA00022679"/>
    </source>
</evidence>
<dbReference type="EC" id="2.4.1.34" evidence="3"/>
<feature type="transmembrane region" description="Helical" evidence="12">
    <location>
        <begin position="414"/>
        <end position="435"/>
    </location>
</feature>
<evidence type="ECO:0000256" key="2">
    <source>
        <dbReference type="ARBA" id="ARBA00009040"/>
    </source>
</evidence>
<organism evidence="14 15">
    <name type="scientific">Pichia kudriavzevii</name>
    <name type="common">Yeast</name>
    <name type="synonym">Issatchenkia orientalis</name>
    <dbReference type="NCBI Taxonomy" id="4909"/>
    <lineage>
        <taxon>Eukaryota</taxon>
        <taxon>Fungi</taxon>
        <taxon>Dikarya</taxon>
        <taxon>Ascomycota</taxon>
        <taxon>Saccharomycotina</taxon>
        <taxon>Pichiomycetes</taxon>
        <taxon>Pichiales</taxon>
        <taxon>Pichiaceae</taxon>
        <taxon>Pichia</taxon>
    </lineage>
</organism>
<evidence type="ECO:0000256" key="4">
    <source>
        <dbReference type="ARBA" id="ARBA00022676"/>
    </source>
</evidence>
<dbReference type="Proteomes" id="UP000029867">
    <property type="component" value="Unassembled WGS sequence"/>
</dbReference>
<dbReference type="InterPro" id="IPR026899">
    <property type="entry name" value="FKS1-like_dom1"/>
</dbReference>
<dbReference type="GO" id="GO:0030476">
    <property type="term" value="P:ascospore wall assembly"/>
    <property type="evidence" value="ECO:0007669"/>
    <property type="project" value="EnsemblFungi"/>
</dbReference>
<feature type="transmembrane region" description="Helical" evidence="12">
    <location>
        <begin position="1497"/>
        <end position="1521"/>
    </location>
</feature>
<evidence type="ECO:0000256" key="8">
    <source>
        <dbReference type="ARBA" id="ARBA00023136"/>
    </source>
</evidence>
<accession>A0A099P0Z3</accession>
<feature type="domain" description="1,3-beta-glucan synthase component FKS1-like" evidence="13">
    <location>
        <begin position="220"/>
        <end position="332"/>
    </location>
</feature>
<feature type="transmembrane region" description="Helical" evidence="12">
    <location>
        <begin position="1541"/>
        <end position="1564"/>
    </location>
</feature>
<dbReference type="Pfam" id="PF23605">
    <property type="entry name" value="FKS1_dom2"/>
    <property type="match status" value="1"/>
</dbReference>
<dbReference type="InterPro" id="IPR003440">
    <property type="entry name" value="Glyco_trans_48_dom"/>
</dbReference>
<dbReference type="VEuPathDB" id="FungiDB:C5L36_0B08470"/>
<protein>
    <recommendedName>
        <fullName evidence="3">1,3-beta-glucan synthase</fullName>
        <ecNumber evidence="3">2.4.1.34</ecNumber>
    </recommendedName>
    <alternativeName>
        <fullName evidence="9">1,3-beta-D-glucan-UDP glucosyltransferase</fullName>
    </alternativeName>
</protein>
<keyword evidence="5" id="KW-0808">Transferase</keyword>
<dbReference type="eggNOG" id="KOG0916">
    <property type="taxonomic scope" value="Eukaryota"/>
</dbReference>
<dbReference type="Pfam" id="PF02364">
    <property type="entry name" value="Glucan_synthase"/>
    <property type="match status" value="1"/>
</dbReference>
<reference evidence="15" key="1">
    <citation type="journal article" date="2014" name="Microb. Cell Fact.">
        <title>Exploiting Issatchenkia orientalis SD108 for succinic acid production.</title>
        <authorList>
            <person name="Xiao H."/>
            <person name="Shao Z."/>
            <person name="Jiang Y."/>
            <person name="Dole S."/>
            <person name="Zhao H."/>
        </authorList>
    </citation>
    <scope>NUCLEOTIDE SEQUENCE [LARGE SCALE GENOMIC DNA]</scope>
    <source>
        <strain evidence="15">SD108</strain>
    </source>
</reference>
<evidence type="ECO:0000313" key="15">
    <source>
        <dbReference type="Proteomes" id="UP000029867"/>
    </source>
</evidence>
<comment type="similarity">
    <text evidence="2">Belongs to the glycosyltransferase 48 family.</text>
</comment>
<keyword evidence="7 12" id="KW-1133">Transmembrane helix</keyword>
<feature type="transmembrane region" description="Helical" evidence="12">
    <location>
        <begin position="1242"/>
        <end position="1261"/>
    </location>
</feature>
<keyword evidence="4" id="KW-0328">Glycosyltransferase</keyword>
<evidence type="ECO:0000256" key="3">
    <source>
        <dbReference type="ARBA" id="ARBA00012589"/>
    </source>
</evidence>
<dbReference type="SMART" id="SM01205">
    <property type="entry name" value="FKS1_dom1"/>
    <property type="match status" value="1"/>
</dbReference>
<feature type="transmembrane region" description="Helical" evidence="12">
    <location>
        <begin position="1298"/>
        <end position="1318"/>
    </location>
</feature>
<dbReference type="PANTHER" id="PTHR12741:SF15">
    <property type="entry name" value="1,3-BETA-GLUCAN SYNTHASE COMPONENT FKS3"/>
    <property type="match status" value="1"/>
</dbReference>
<dbReference type="GO" id="GO:0006075">
    <property type="term" value="P:(1-&gt;3)-beta-D-glucan biosynthetic process"/>
    <property type="evidence" value="ECO:0007669"/>
    <property type="project" value="InterPro"/>
</dbReference>
<dbReference type="Pfam" id="PF14288">
    <property type="entry name" value="FKS1_dom1"/>
    <property type="match status" value="1"/>
</dbReference>
<evidence type="ECO:0000256" key="1">
    <source>
        <dbReference type="ARBA" id="ARBA00004141"/>
    </source>
</evidence>
<evidence type="ECO:0000259" key="13">
    <source>
        <dbReference type="SMART" id="SM01205"/>
    </source>
</evidence>
<feature type="transmembrane region" description="Helical" evidence="12">
    <location>
        <begin position="1576"/>
        <end position="1594"/>
    </location>
</feature>
<proteinExistence type="inferred from homology"/>
<keyword evidence="8 12" id="KW-0472">Membrane</keyword>
<dbReference type="PANTHER" id="PTHR12741">
    <property type="entry name" value="LYST-INTERACTING PROTEIN LIP5 DOPAMINE RESPONSIVE PROTEIN DRG-1"/>
    <property type="match status" value="1"/>
</dbReference>
<feature type="transmembrane region" description="Helical" evidence="12">
    <location>
        <begin position="1737"/>
        <end position="1761"/>
    </location>
</feature>
<keyword evidence="6 12" id="KW-0812">Transmembrane</keyword>
<gene>
    <name evidence="14" type="ORF">JL09_g2311</name>
</gene>
<evidence type="ECO:0000256" key="6">
    <source>
        <dbReference type="ARBA" id="ARBA00022692"/>
    </source>
</evidence>
<comment type="caution">
    <text evidence="14">The sequence shown here is derived from an EMBL/GenBank/DDBJ whole genome shotgun (WGS) entry which is preliminary data.</text>
</comment>
<feature type="transmembrane region" description="Helical" evidence="12">
    <location>
        <begin position="1673"/>
        <end position="1695"/>
    </location>
</feature>
<evidence type="ECO:0000256" key="11">
    <source>
        <dbReference type="SAM" id="MobiDB-lite"/>
    </source>
</evidence>
<dbReference type="GO" id="GO:0005886">
    <property type="term" value="C:plasma membrane"/>
    <property type="evidence" value="ECO:0007669"/>
    <property type="project" value="TreeGrafter"/>
</dbReference>
<comment type="catalytic activity">
    <reaction evidence="10">
        <text>[(1-&gt;3)-beta-D-glucosyl](n) + UDP-alpha-D-glucose = [(1-&gt;3)-beta-D-glucosyl](n+1) + UDP + H(+)</text>
        <dbReference type="Rhea" id="RHEA:21476"/>
        <dbReference type="Rhea" id="RHEA-COMP:11146"/>
        <dbReference type="Rhea" id="RHEA-COMP:14303"/>
        <dbReference type="ChEBI" id="CHEBI:15378"/>
        <dbReference type="ChEBI" id="CHEBI:37671"/>
        <dbReference type="ChEBI" id="CHEBI:58223"/>
        <dbReference type="ChEBI" id="CHEBI:58885"/>
        <dbReference type="EC" id="2.4.1.34"/>
    </reaction>
</comment>
<dbReference type="EMBL" id="JQFK01000018">
    <property type="protein sequence ID" value="KGK38565.1"/>
    <property type="molecule type" value="Genomic_DNA"/>
</dbReference>
<sequence length="1810" mass="208903">MQDYIPYSNQGNGNPDADDASIMDNSAIGKDADSLPKAHGTKKTESLNAKIGQSVQQSSNCAVPASSATPCEFRAEAQSRLDSDLYFSYNKDLNVPLDIHQIYEIFLDVEHIFGFQRHNCENVFELFMSQLDSKSSRFSAEKSLILLHAEYIGGEHANYRKWYFCAMLDEDPELLEGIDGGKSKLRDFQNEFPNIDFYTTRKSQIVEYNWRRRMYTLTAADMVYQVALYLMIWGEANNMRFAPELLCFIFKCALDHLHNIRSTLNKPNFEAGDYLKRVITPLYEYYRDQQYKQVADLFVKSEKDHDKIIGYDDMNQLFWYYDGIKSLEVSNPEKSSFISIAKEDRYGYLHNVSWARSFYKTYKEKRSWWHVVTNFSRIWIIHLNVFWYYSSFNSPTLYTSNYNYLLDNPPTPQARFSVVSLGSSIGCLVEILATIFELSYVPRKWPGRPSLWKRIFLLIIITIINFAPSILILGYIPLDATSRVGYPLSIMQFIISLLTTLLLSIRAPFTMFSFYFSKKMIYDPIKVFTSAFPNLGKSGRVTSVSLWILVFGAKFTESYLFLTLSLRDPIRNLNILDSSRCYGDIFIKDTLCKYQNVFVLFLILLTDLVLFFLDTYLWYIIWNCIISLSISLSSGISMLSPWRNIFTSLPTRIHSKLLATSKLEIKYDSVLLISQIWNAFVISLYREHLISQDQAHKMLYSLVPDDATGIMSLKAPSFFLYQGDSGRDVTDYFALNSEAERRISFFAQSLSTAIPEPIPVESMPQFTVFIPHYSEKILMELKEIIRQDSNSKMSLLEYLKTMYHHEWKNFVLDTKIMATAKLLSESEKEYTPKVSTSSATSNVGSVKTEKDFVDNKINDLPLYCIGYKTSAPEYILRTRIWASLRTQTLYRTVSGFMNYCKAIKLLHKVENPELEEYFGDAKTFENYLEMLASRKFRLLVSMQRLQEFNDSEEENLKVMINTYPSLFISSLNKEIDPETNETKFYSVLYEVEVKRCNDDSMRNENMLKEKFKILLSGNPILGDGKSDNQNLSVIYYRGEFIQVIDANQDNYIEECMKIRSVLAEFETMENDPDYPYIPSVNYKNKSPVAILGAREYIFSENSGVLGDVAASKEQTFGTMFARTLSAIGGKLHYGHPDFLNAVFMCTRGGVSKAQKGLHLNEDIYAGMNAICRGGRIKHCDYYQCGKGRDLGFNSILNFTTKIGGGMGEQLLSREYYYIGTQMPLDRFLSFYYAHPGFHLNNLFIMFSLEVFLLTVVNLGAMNHELVSCIYNKDTPITDLQLPVGCHNLQPVLDWVYRYVLSIFICFFISFVPLVMHELSERGSWKAFSRLLMHFLSLSPIFEVFVCQIYTDSLKKDIIFGGARYISTGRGFSITRTSFTGLYSAYAPTAIYSGARLFLMLVFVTITMWQVSILWFWITLISLTISPFLFNPHQFSWTDFFLDYREFVRWLSRGNSKWHSRSWINYTRITRSKFTGFKRNKLKKGTDRIQEENRKAPFVNALFAEVFVPSVQAFFIAVSYLYMNSQSGVENPQDVHLLFRLILVTLCPLVLNSLILVLILFFSLLTGPVLGICCKKFPSVLAATAHIGAILAHVITFELILVLESFSFCRALILFISATFIQRSIMQIIKLLLLSRELKEDLSNRAWWSGKWVHLGKYALTQLFREFIVKISEMSLFAADFCIGHAILIVLTPALFVPYIDHWHSCMIMWINPLYKLRQPIFTTSREKMRKREASKYAALYFANLLFFAIILLTPMVVTLGFEDHLVKMLPQESYGLIQPNHQDNNDTGTRAPKHIMRSKPAVKTVSTFWL</sequence>
<name>A0A099P0Z3_PICKU</name>
<feature type="transmembrane region" description="Helical" evidence="12">
    <location>
        <begin position="455"/>
        <end position="478"/>
    </location>
</feature>
<feature type="region of interest" description="Disordered" evidence="11">
    <location>
        <begin position="1"/>
        <end position="43"/>
    </location>
</feature>
<feature type="transmembrane region" description="Helical" evidence="12">
    <location>
        <begin position="368"/>
        <end position="389"/>
    </location>
</feature>
<dbReference type="GO" id="GO:0000148">
    <property type="term" value="C:1,3-beta-D-glucan synthase complex"/>
    <property type="evidence" value="ECO:0007669"/>
    <property type="project" value="InterPro"/>
</dbReference>
<feature type="transmembrane region" description="Helical" evidence="12">
    <location>
        <begin position="490"/>
        <end position="516"/>
    </location>
</feature>
<evidence type="ECO:0000313" key="14">
    <source>
        <dbReference type="EMBL" id="KGK38565.1"/>
    </source>
</evidence>
<dbReference type="GO" id="GO:0003843">
    <property type="term" value="F:1,3-beta-D-glucan synthase activity"/>
    <property type="evidence" value="ECO:0007669"/>
    <property type="project" value="UniProtKB-EC"/>
</dbReference>
<comment type="subcellular location">
    <subcellularLocation>
        <location evidence="1">Membrane</location>
        <topology evidence="1">Multi-pass membrane protein</topology>
    </subcellularLocation>
</comment>
<evidence type="ECO:0000256" key="9">
    <source>
        <dbReference type="ARBA" id="ARBA00031935"/>
    </source>
</evidence>
<evidence type="ECO:0000256" key="10">
    <source>
        <dbReference type="ARBA" id="ARBA00047777"/>
    </source>
</evidence>